<sequence length="193" mass="20896">MSTPRRFRWSALLASAATLALLLAMRESMPNYNARMAPIVERGAPGEYVHGRRFAARVTAVETARMLRFAHSGTPDSVEQRDSSGVWLIVQASAMAVQEPTLIGSAAILTRDGRRYEQSGRLYNAPATLAARELQAGVASAGVLIFELPVDALAGAWLALAANRIDPLDSELQIDLALAAPPLPREFYDLVRP</sequence>
<accession>A0A4R6Z9W8</accession>
<keyword evidence="2" id="KW-1185">Reference proteome</keyword>
<evidence type="ECO:0000313" key="1">
    <source>
        <dbReference type="EMBL" id="TDR48524.1"/>
    </source>
</evidence>
<dbReference type="AlphaFoldDB" id="A0A4R6Z9W8"/>
<evidence type="ECO:0000313" key="2">
    <source>
        <dbReference type="Proteomes" id="UP000295293"/>
    </source>
</evidence>
<organism evidence="1 2">
    <name type="scientific">Tahibacter aquaticus</name>
    <dbReference type="NCBI Taxonomy" id="520092"/>
    <lineage>
        <taxon>Bacteria</taxon>
        <taxon>Pseudomonadati</taxon>
        <taxon>Pseudomonadota</taxon>
        <taxon>Gammaproteobacteria</taxon>
        <taxon>Lysobacterales</taxon>
        <taxon>Rhodanobacteraceae</taxon>
        <taxon>Tahibacter</taxon>
    </lineage>
</organism>
<reference evidence="1 2" key="1">
    <citation type="submission" date="2019-03" db="EMBL/GenBank/DDBJ databases">
        <title>Genomic Encyclopedia of Type Strains, Phase IV (KMG-IV): sequencing the most valuable type-strain genomes for metagenomic binning, comparative biology and taxonomic classification.</title>
        <authorList>
            <person name="Goeker M."/>
        </authorList>
    </citation>
    <scope>NUCLEOTIDE SEQUENCE [LARGE SCALE GENOMIC DNA]</scope>
    <source>
        <strain evidence="1 2">DSM 21667</strain>
    </source>
</reference>
<name>A0A4R6Z9W8_9GAMM</name>
<comment type="caution">
    <text evidence="1">The sequence shown here is derived from an EMBL/GenBank/DDBJ whole genome shotgun (WGS) entry which is preliminary data.</text>
</comment>
<proteinExistence type="predicted"/>
<dbReference type="Proteomes" id="UP000295293">
    <property type="component" value="Unassembled WGS sequence"/>
</dbReference>
<protein>
    <recommendedName>
        <fullName evidence="3">DUF4352 domain-containing protein</fullName>
    </recommendedName>
</protein>
<evidence type="ECO:0008006" key="3">
    <source>
        <dbReference type="Google" id="ProtNLM"/>
    </source>
</evidence>
<gene>
    <name evidence="1" type="ORF">DFR29_101144</name>
</gene>
<dbReference type="OrthoDB" id="5998093at2"/>
<dbReference type="EMBL" id="SNZH01000001">
    <property type="protein sequence ID" value="TDR48524.1"/>
    <property type="molecule type" value="Genomic_DNA"/>
</dbReference>
<dbReference type="RefSeq" id="WP_133816648.1">
    <property type="nucleotide sequence ID" value="NZ_SNZH01000001.1"/>
</dbReference>